<dbReference type="Gene3D" id="3.30.390.30">
    <property type="match status" value="1"/>
</dbReference>
<sequence length="433" mass="47418">MSSATHYANIVLGGGTAAGYVARAFAQAGATNASNLAIVSREAVLPYERPALSKGFLNKTQPARLPGFHTSVGDGGDRQDAEWYKTHNIDFLGKSNVTQVDVQDRALTLEGGQRLTYDKLIVATGADPIRPNLGDRPGDIHYFRSIVDAENLVETMKKFEGRSARAIVIGGGYIGTEVGAQLLNNGIKVSFVFPEDRLMARIFTPRLANMYRETFESKGAELVHGMANKVVYGDNNEIRGLELKDGTVVSGDLIVAGIGARPVVELFKDQLDMEAGGLKVSEHLQTSDPNIYAIGDVAAYPLKLEGGKYQRQEHVVNARRSAEHVVAELTGQSKGGYDYLPYFYSRIFDFNWKLYGINEGDVVHFGHFEEGKQYGAIWIRDGQVVGILAEKPTDEQVSRMQEVARSRPAAKGEDNVRSFVQGIFGSDIPVHFD</sequence>
<dbReference type="InterPro" id="IPR016156">
    <property type="entry name" value="FAD/NAD-linked_Rdtase_dimer_sf"/>
</dbReference>
<dbReference type="SUPFAM" id="SSF55424">
    <property type="entry name" value="FAD/NAD-linked reductases, dimerisation (C-terminal) domain"/>
    <property type="match status" value="1"/>
</dbReference>
<gene>
    <name evidence="10" type="ORF">MONBRDRAFT_32264</name>
</gene>
<dbReference type="InParanoid" id="A9UYF5"/>
<dbReference type="Pfam" id="PF07992">
    <property type="entry name" value="Pyr_redox_2"/>
    <property type="match status" value="1"/>
</dbReference>
<dbReference type="EC" id="1.6.5.4" evidence="7"/>
<evidence type="ECO:0000259" key="8">
    <source>
        <dbReference type="Pfam" id="PF07992"/>
    </source>
</evidence>
<evidence type="ECO:0000313" key="10">
    <source>
        <dbReference type="EMBL" id="EDQ89596.1"/>
    </source>
</evidence>
<evidence type="ECO:0000256" key="2">
    <source>
        <dbReference type="ARBA" id="ARBA00006442"/>
    </source>
</evidence>
<keyword evidence="3" id="KW-0285">Flavoprotein</keyword>
<dbReference type="InterPro" id="IPR023753">
    <property type="entry name" value="FAD/NAD-binding_dom"/>
</dbReference>
<dbReference type="GeneID" id="5890837"/>
<evidence type="ECO:0000313" key="11">
    <source>
        <dbReference type="Proteomes" id="UP000001357"/>
    </source>
</evidence>
<keyword evidence="6" id="KW-0520">NAD</keyword>
<dbReference type="Pfam" id="PF21791">
    <property type="entry name" value="MDHAR3-like_C"/>
    <property type="match status" value="1"/>
</dbReference>
<evidence type="ECO:0000256" key="1">
    <source>
        <dbReference type="ARBA" id="ARBA00001974"/>
    </source>
</evidence>
<evidence type="ECO:0000256" key="4">
    <source>
        <dbReference type="ARBA" id="ARBA00022827"/>
    </source>
</evidence>
<dbReference type="eggNOG" id="KOG1336">
    <property type="taxonomic scope" value="Eukaryota"/>
</dbReference>
<evidence type="ECO:0000259" key="9">
    <source>
        <dbReference type="Pfam" id="PF21791"/>
    </source>
</evidence>
<dbReference type="PANTHER" id="PTHR43557">
    <property type="entry name" value="APOPTOSIS-INDUCING FACTOR 1"/>
    <property type="match status" value="1"/>
</dbReference>
<dbReference type="PRINTS" id="PR00368">
    <property type="entry name" value="FADPNR"/>
</dbReference>
<comment type="similarity">
    <text evidence="2">Belongs to the FAD-dependent oxidoreductase family.</text>
</comment>
<feature type="domain" description="FAD/NAD(P)-binding" evidence="8">
    <location>
        <begin position="10"/>
        <end position="322"/>
    </location>
</feature>
<dbReference type="InterPro" id="IPR050446">
    <property type="entry name" value="FAD-oxidoreductase/Apoptosis"/>
</dbReference>
<dbReference type="SUPFAM" id="SSF51905">
    <property type="entry name" value="FAD/NAD(P)-binding domain"/>
    <property type="match status" value="1"/>
</dbReference>
<dbReference type="Proteomes" id="UP000001357">
    <property type="component" value="Unassembled WGS sequence"/>
</dbReference>
<comment type="cofactor">
    <cofactor evidence="1">
        <name>FAD</name>
        <dbReference type="ChEBI" id="CHEBI:57692"/>
    </cofactor>
</comment>
<name>A9UYF5_MONBE</name>
<dbReference type="KEGG" id="mbr:MONBRDRAFT_32264"/>
<evidence type="ECO:0000256" key="7">
    <source>
        <dbReference type="ARBA" id="ARBA00038920"/>
    </source>
</evidence>
<evidence type="ECO:0000256" key="6">
    <source>
        <dbReference type="ARBA" id="ARBA00023027"/>
    </source>
</evidence>
<dbReference type="InterPro" id="IPR036188">
    <property type="entry name" value="FAD/NAD-bd_sf"/>
</dbReference>
<dbReference type="PANTHER" id="PTHR43557:SF2">
    <property type="entry name" value="RIESKE DOMAIN-CONTAINING PROTEIN-RELATED"/>
    <property type="match status" value="1"/>
</dbReference>
<protein>
    <recommendedName>
        <fullName evidence="7">monodehydroascorbate reductase (NADH)</fullName>
        <ecNumber evidence="7">1.6.5.4</ecNumber>
    </recommendedName>
</protein>
<dbReference type="EMBL" id="CH991550">
    <property type="protein sequence ID" value="EDQ89596.1"/>
    <property type="molecule type" value="Genomic_DNA"/>
</dbReference>
<dbReference type="STRING" id="81824.A9UYF5"/>
<dbReference type="AlphaFoldDB" id="A9UYF5"/>
<feature type="domain" description="Monodehydroascorbate reductase 3-like C-terminal" evidence="9">
    <location>
        <begin position="340"/>
        <end position="415"/>
    </location>
</feature>
<keyword evidence="4" id="KW-0274">FAD</keyword>
<dbReference type="PRINTS" id="PR00411">
    <property type="entry name" value="PNDRDTASEI"/>
</dbReference>
<dbReference type="RefSeq" id="XP_001745625.1">
    <property type="nucleotide sequence ID" value="XM_001745573.1"/>
</dbReference>
<proteinExistence type="inferred from homology"/>
<reference evidence="10 11" key="1">
    <citation type="journal article" date="2008" name="Nature">
        <title>The genome of the choanoflagellate Monosiga brevicollis and the origin of metazoans.</title>
        <authorList>
            <consortium name="JGI Sequencing"/>
            <person name="King N."/>
            <person name="Westbrook M.J."/>
            <person name="Young S.L."/>
            <person name="Kuo A."/>
            <person name="Abedin M."/>
            <person name="Chapman J."/>
            <person name="Fairclough S."/>
            <person name="Hellsten U."/>
            <person name="Isogai Y."/>
            <person name="Letunic I."/>
            <person name="Marr M."/>
            <person name="Pincus D."/>
            <person name="Putnam N."/>
            <person name="Rokas A."/>
            <person name="Wright K.J."/>
            <person name="Zuzow R."/>
            <person name="Dirks W."/>
            <person name="Good M."/>
            <person name="Goodstein D."/>
            <person name="Lemons D."/>
            <person name="Li W."/>
            <person name="Lyons J.B."/>
            <person name="Morris A."/>
            <person name="Nichols S."/>
            <person name="Richter D.J."/>
            <person name="Salamov A."/>
            <person name="Bork P."/>
            <person name="Lim W.A."/>
            <person name="Manning G."/>
            <person name="Miller W.T."/>
            <person name="McGinnis W."/>
            <person name="Shapiro H."/>
            <person name="Tjian R."/>
            <person name="Grigoriev I.V."/>
            <person name="Rokhsar D."/>
        </authorList>
    </citation>
    <scope>NUCLEOTIDE SEQUENCE [LARGE SCALE GENOMIC DNA]</scope>
    <source>
        <strain evidence="11">MX1 / ATCC 50154</strain>
    </source>
</reference>
<keyword evidence="11" id="KW-1185">Reference proteome</keyword>
<organism evidence="10 11">
    <name type="scientific">Monosiga brevicollis</name>
    <name type="common">Choanoflagellate</name>
    <dbReference type="NCBI Taxonomy" id="81824"/>
    <lineage>
        <taxon>Eukaryota</taxon>
        <taxon>Choanoflagellata</taxon>
        <taxon>Craspedida</taxon>
        <taxon>Salpingoecidae</taxon>
        <taxon>Monosiga</taxon>
    </lineage>
</organism>
<evidence type="ECO:0000256" key="3">
    <source>
        <dbReference type="ARBA" id="ARBA00022630"/>
    </source>
</evidence>
<dbReference type="GO" id="GO:0016656">
    <property type="term" value="F:monodehydroascorbate reductase (NADH) activity"/>
    <property type="evidence" value="ECO:0007669"/>
    <property type="project" value="UniProtKB-EC"/>
</dbReference>
<dbReference type="InterPro" id="IPR048618">
    <property type="entry name" value="MDHAR3-like_C"/>
</dbReference>
<accession>A9UYF5</accession>
<dbReference type="GO" id="GO:0016651">
    <property type="term" value="F:oxidoreductase activity, acting on NAD(P)H"/>
    <property type="evidence" value="ECO:0000318"/>
    <property type="project" value="GO_Central"/>
</dbReference>
<evidence type="ECO:0000256" key="5">
    <source>
        <dbReference type="ARBA" id="ARBA00023002"/>
    </source>
</evidence>
<keyword evidence="5" id="KW-0560">Oxidoreductase</keyword>
<dbReference type="OMA" id="TSHTKPY"/>
<dbReference type="Gene3D" id="3.50.50.60">
    <property type="entry name" value="FAD/NAD(P)-binding domain"/>
    <property type="match status" value="2"/>
</dbReference>